<proteinExistence type="predicted"/>
<evidence type="ECO:0000256" key="3">
    <source>
        <dbReference type="ARBA" id="ARBA00023187"/>
    </source>
</evidence>
<keyword evidence="2 4" id="KW-0694">RNA-binding</keyword>
<dbReference type="SMART" id="SM00360">
    <property type="entry name" value="RRM"/>
    <property type="match status" value="3"/>
</dbReference>
<dbReference type="AlphaFoldDB" id="A0AAW2ZDL0"/>
<evidence type="ECO:0000256" key="4">
    <source>
        <dbReference type="PROSITE-ProRule" id="PRU00176"/>
    </source>
</evidence>
<keyword evidence="1" id="KW-0507">mRNA processing</keyword>
<dbReference type="PROSITE" id="PS50102">
    <property type="entry name" value="RRM"/>
    <property type="match status" value="3"/>
</dbReference>
<dbReference type="PANTHER" id="PTHR23139">
    <property type="entry name" value="RNA-BINDING PROTEIN"/>
    <property type="match status" value="1"/>
</dbReference>
<reference evidence="7 8" key="1">
    <citation type="submission" date="2024-03" db="EMBL/GenBank/DDBJ databases">
        <title>The Acrasis kona genome and developmental transcriptomes reveal deep origins of eukaryotic multicellular pathways.</title>
        <authorList>
            <person name="Sheikh S."/>
            <person name="Fu C.-J."/>
            <person name="Brown M.W."/>
            <person name="Baldauf S.L."/>
        </authorList>
    </citation>
    <scope>NUCLEOTIDE SEQUENCE [LARGE SCALE GENOMIC DNA]</scope>
    <source>
        <strain evidence="7 8">ATCC MYA-3509</strain>
    </source>
</reference>
<gene>
    <name evidence="7" type="ORF">AKO1_004171</name>
</gene>
<dbReference type="EMBL" id="JAOPGA020001346">
    <property type="protein sequence ID" value="KAL0487453.1"/>
    <property type="molecule type" value="Genomic_DNA"/>
</dbReference>
<feature type="compositionally biased region" description="Basic and acidic residues" evidence="5">
    <location>
        <begin position="24"/>
        <end position="67"/>
    </location>
</feature>
<dbReference type="InterPro" id="IPR000504">
    <property type="entry name" value="RRM_dom"/>
</dbReference>
<keyword evidence="3" id="KW-0508">mRNA splicing</keyword>
<sequence>MNHELTESCFGKMGYEDDGFGGGVDDRRRERPRDDRRGRDDRGRLDDRRRDDRFSRRDERRRDDTRETRRRSRSKTPPQPERKKKRSLFDVTPQAMASMGIVAPGIVAPTSSDVQVTTGAVATVQPYKNQFGVLVTPTAGVMTNPMMIAPGVIGCGTAANDPLSRQVRRIYVGNIPRDATEAELVAYFNDIMAKSRISKEDAVLQATVNVEKNFAFLDFRTPEHANHAMSLDGIKLREQYILKIRRPRDYKQGEDGLQSLMPALANAPDCANKIFIGNLPLSMTEEEVQNKLLVYGIIKNFKLVMDPSTNMSKGYAFCEYLNGETDTDRAITELNGTEIDGKRLLVQRAIYGIKSESGLIELGETGTLDLSELDVERMAVSHMLNLQVRFDIGLSNLTNACSLSTEPTRVLVLVNLFWEGDLKDETKYEAFNQDMRQEASKYGRVKSIQIPKDGEVGAGKVLIEYEKVEEATRAQQELQGRKYQGRLVITTYHAEDDYTHGKFVASPRGPSF</sequence>
<dbReference type="Pfam" id="PF00076">
    <property type="entry name" value="RRM_1"/>
    <property type="match status" value="3"/>
</dbReference>
<dbReference type="InterPro" id="IPR035979">
    <property type="entry name" value="RBD_domain_sf"/>
</dbReference>
<name>A0AAW2ZDL0_9EUKA</name>
<evidence type="ECO:0000313" key="7">
    <source>
        <dbReference type="EMBL" id="KAL0487453.1"/>
    </source>
</evidence>
<dbReference type="SUPFAM" id="SSF54928">
    <property type="entry name" value="RNA-binding domain, RBD"/>
    <property type="match status" value="2"/>
</dbReference>
<evidence type="ECO:0000259" key="6">
    <source>
        <dbReference type="PROSITE" id="PS50102"/>
    </source>
</evidence>
<dbReference type="GO" id="GO:0006397">
    <property type="term" value="P:mRNA processing"/>
    <property type="evidence" value="ECO:0007669"/>
    <property type="project" value="UniProtKB-KW"/>
</dbReference>
<dbReference type="CDD" id="cd12232">
    <property type="entry name" value="RRM3_U2AF65"/>
    <property type="match status" value="1"/>
</dbReference>
<dbReference type="InterPro" id="IPR012677">
    <property type="entry name" value="Nucleotide-bd_a/b_plait_sf"/>
</dbReference>
<dbReference type="Gene3D" id="3.30.70.330">
    <property type="match status" value="3"/>
</dbReference>
<dbReference type="InterPro" id="IPR003954">
    <property type="entry name" value="RRM_euk-type"/>
</dbReference>
<evidence type="ECO:0000256" key="2">
    <source>
        <dbReference type="ARBA" id="ARBA00022884"/>
    </source>
</evidence>
<dbReference type="SMART" id="SM00361">
    <property type="entry name" value="RRM_1"/>
    <property type="match status" value="2"/>
</dbReference>
<dbReference type="GO" id="GO:0003723">
    <property type="term" value="F:RNA binding"/>
    <property type="evidence" value="ECO:0007669"/>
    <property type="project" value="UniProtKB-UniRule"/>
</dbReference>
<organism evidence="7 8">
    <name type="scientific">Acrasis kona</name>
    <dbReference type="NCBI Taxonomy" id="1008807"/>
    <lineage>
        <taxon>Eukaryota</taxon>
        <taxon>Discoba</taxon>
        <taxon>Heterolobosea</taxon>
        <taxon>Tetramitia</taxon>
        <taxon>Eutetramitia</taxon>
        <taxon>Acrasidae</taxon>
        <taxon>Acrasis</taxon>
    </lineage>
</organism>
<evidence type="ECO:0000313" key="8">
    <source>
        <dbReference type="Proteomes" id="UP001431209"/>
    </source>
</evidence>
<feature type="region of interest" description="Disordered" evidence="5">
    <location>
        <begin position="1"/>
        <end position="91"/>
    </location>
</feature>
<evidence type="ECO:0000256" key="1">
    <source>
        <dbReference type="ARBA" id="ARBA00022664"/>
    </source>
</evidence>
<dbReference type="FunFam" id="3.30.70.330:FF:000097">
    <property type="entry name" value="U2 snRNP auxiliary factor large subunit"/>
    <property type="match status" value="1"/>
</dbReference>
<dbReference type="GO" id="GO:0008380">
    <property type="term" value="P:RNA splicing"/>
    <property type="evidence" value="ECO:0007669"/>
    <property type="project" value="UniProtKB-KW"/>
</dbReference>
<accession>A0AAW2ZDL0</accession>
<feature type="domain" description="RRM" evidence="6">
    <location>
        <begin position="168"/>
        <end position="249"/>
    </location>
</feature>
<protein>
    <submittedName>
        <fullName evidence="7">Splicing factor U2AF 65 kDa subunit</fullName>
    </submittedName>
</protein>
<comment type="caution">
    <text evidence="7">The sequence shown here is derived from an EMBL/GenBank/DDBJ whole genome shotgun (WGS) entry which is preliminary data.</text>
</comment>
<evidence type="ECO:0000256" key="5">
    <source>
        <dbReference type="SAM" id="MobiDB-lite"/>
    </source>
</evidence>
<feature type="domain" description="RRM" evidence="6">
    <location>
        <begin position="409"/>
        <end position="495"/>
    </location>
</feature>
<keyword evidence="8" id="KW-1185">Reference proteome</keyword>
<dbReference type="Proteomes" id="UP001431209">
    <property type="component" value="Unassembled WGS sequence"/>
</dbReference>
<feature type="domain" description="RRM" evidence="6">
    <location>
        <begin position="272"/>
        <end position="351"/>
    </location>
</feature>